<dbReference type="EMBL" id="CABVLY010000005">
    <property type="protein sequence ID" value="VVU49101.1"/>
    <property type="molecule type" value="Genomic_DNA"/>
</dbReference>
<gene>
    <name evidence="1" type="ORF">BAN20980_01800</name>
</gene>
<protein>
    <submittedName>
        <fullName evidence="1">Glyoxalase</fullName>
    </submittedName>
</protein>
<sequence length="29" mass="3036">MHDPVLGPIDQIGYVVADLDRIIDASAAA</sequence>
<reference evidence="1 2" key="1">
    <citation type="submission" date="2019-09" db="EMBL/GenBank/DDBJ databases">
        <authorList>
            <person name="Depoorter E."/>
        </authorList>
    </citation>
    <scope>NUCLEOTIDE SEQUENCE [LARGE SCALE GENOMIC DNA]</scope>
    <source>
        <strain evidence="1">LMG 20980</strain>
    </source>
</reference>
<organism evidence="1 2">
    <name type="scientific">Burkholderia anthina</name>
    <dbReference type="NCBI Taxonomy" id="179879"/>
    <lineage>
        <taxon>Bacteria</taxon>
        <taxon>Pseudomonadati</taxon>
        <taxon>Pseudomonadota</taxon>
        <taxon>Betaproteobacteria</taxon>
        <taxon>Burkholderiales</taxon>
        <taxon>Burkholderiaceae</taxon>
        <taxon>Burkholderia</taxon>
        <taxon>Burkholderia cepacia complex</taxon>
    </lineage>
</organism>
<name>A0A6P2G7L4_9BURK</name>
<dbReference type="Proteomes" id="UP000494201">
    <property type="component" value="Unassembled WGS sequence"/>
</dbReference>
<evidence type="ECO:0000313" key="1">
    <source>
        <dbReference type="EMBL" id="VVU49101.1"/>
    </source>
</evidence>
<proteinExistence type="predicted"/>
<accession>A0A6P2G7L4</accession>
<evidence type="ECO:0000313" key="2">
    <source>
        <dbReference type="Proteomes" id="UP000494201"/>
    </source>
</evidence>
<dbReference type="AlphaFoldDB" id="A0A6P2G7L4"/>